<dbReference type="RefSeq" id="WP_193150448.1">
    <property type="nucleotide sequence ID" value="NZ_CP041235.1"/>
</dbReference>
<sequence>MQRKNSILRSTRSGIAMIMAIAVIVIIATIMALAISLTSQTTKRTTDTYLYEQSVLLAHSAAEYALLRISQSPPCSNLDTTFTQDTLYNINIKLQYVYYDDPDTPLVNEAQAVCDAIPAANRGTLYTIVTTPEQNGSVLMDITVDVNDTTVATEPVRYFKRTLQKL</sequence>
<name>A0A7M1B6B8_9BACT</name>
<keyword evidence="1" id="KW-0812">Transmembrane</keyword>
<proteinExistence type="predicted"/>
<evidence type="ECO:0000313" key="2">
    <source>
        <dbReference type="EMBL" id="QOP44298.1"/>
    </source>
</evidence>
<dbReference type="KEGG" id="ssei:FJR45_10230"/>
<accession>A0A7M1B6B8</accession>
<keyword evidence="3" id="KW-1185">Reference proteome</keyword>
<keyword evidence="1" id="KW-1133">Transmembrane helix</keyword>
<dbReference type="EMBL" id="CP041235">
    <property type="protein sequence ID" value="QOP44298.1"/>
    <property type="molecule type" value="Genomic_DNA"/>
</dbReference>
<protein>
    <recommendedName>
        <fullName evidence="4">Type II secretion system protein</fullName>
    </recommendedName>
</protein>
<reference evidence="2 3" key="1">
    <citation type="submission" date="2019-06" db="EMBL/GenBank/DDBJ databases">
        <title>Sulfurimonas gotlandica sp. nov., a chemoautotrophic and psychrotolerant epsilonproteobacterium isolated from a pelagic redoxcline, and an emended description of the genus Sulfurimonas.</title>
        <authorList>
            <person name="Wang S."/>
            <person name="Jiang L."/>
            <person name="Shao Z."/>
        </authorList>
    </citation>
    <scope>NUCLEOTIDE SEQUENCE [LARGE SCALE GENOMIC DNA]</scope>
    <source>
        <strain evidence="2 3">S2-6</strain>
    </source>
</reference>
<gene>
    <name evidence="2" type="ORF">FJR45_10230</name>
</gene>
<keyword evidence="1" id="KW-0472">Membrane</keyword>
<organism evidence="2 3">
    <name type="scientific">Sulfurimonas sediminis</name>
    <dbReference type="NCBI Taxonomy" id="2590020"/>
    <lineage>
        <taxon>Bacteria</taxon>
        <taxon>Pseudomonadati</taxon>
        <taxon>Campylobacterota</taxon>
        <taxon>Epsilonproteobacteria</taxon>
        <taxon>Campylobacterales</taxon>
        <taxon>Sulfurimonadaceae</taxon>
        <taxon>Sulfurimonas</taxon>
    </lineage>
</organism>
<evidence type="ECO:0000256" key="1">
    <source>
        <dbReference type="SAM" id="Phobius"/>
    </source>
</evidence>
<evidence type="ECO:0008006" key="4">
    <source>
        <dbReference type="Google" id="ProtNLM"/>
    </source>
</evidence>
<feature type="transmembrane region" description="Helical" evidence="1">
    <location>
        <begin position="12"/>
        <end position="35"/>
    </location>
</feature>
<evidence type="ECO:0000313" key="3">
    <source>
        <dbReference type="Proteomes" id="UP000593719"/>
    </source>
</evidence>
<dbReference type="Proteomes" id="UP000593719">
    <property type="component" value="Chromosome"/>
</dbReference>
<dbReference type="AlphaFoldDB" id="A0A7M1B6B8"/>